<feature type="compositionally biased region" description="Basic residues" evidence="1">
    <location>
        <begin position="92"/>
        <end position="110"/>
    </location>
</feature>
<protein>
    <submittedName>
        <fullName evidence="3">Uncharacterized protein LOC115632715 isoform X1</fullName>
    </submittedName>
</protein>
<accession>A0A6J2UEH1</accession>
<dbReference type="PANTHER" id="PTHR23389">
    <property type="entry name" value="CHROMOSOME TRANSMISSION FIDELITY FACTOR 18"/>
    <property type="match status" value="1"/>
</dbReference>
<feature type="compositionally biased region" description="Basic and acidic residues" evidence="1">
    <location>
        <begin position="118"/>
        <end position="141"/>
    </location>
</feature>
<feature type="region of interest" description="Disordered" evidence="1">
    <location>
        <begin position="227"/>
        <end position="281"/>
    </location>
</feature>
<feature type="region of interest" description="Disordered" evidence="1">
    <location>
        <begin position="92"/>
        <end position="168"/>
    </location>
</feature>
<organism evidence="2 3">
    <name type="scientific">Drosophila lebanonensis</name>
    <name type="common">Fruit fly</name>
    <name type="synonym">Scaptodrosophila lebanonensis</name>
    <dbReference type="NCBI Taxonomy" id="7225"/>
    <lineage>
        <taxon>Eukaryota</taxon>
        <taxon>Metazoa</taxon>
        <taxon>Ecdysozoa</taxon>
        <taxon>Arthropoda</taxon>
        <taxon>Hexapoda</taxon>
        <taxon>Insecta</taxon>
        <taxon>Pterygota</taxon>
        <taxon>Neoptera</taxon>
        <taxon>Endopterygota</taxon>
        <taxon>Diptera</taxon>
        <taxon>Brachycera</taxon>
        <taxon>Muscomorpha</taxon>
        <taxon>Ephydroidea</taxon>
        <taxon>Drosophilidae</taxon>
        <taxon>Scaptodrosophila</taxon>
    </lineage>
</organism>
<evidence type="ECO:0000313" key="3">
    <source>
        <dbReference type="RefSeq" id="XP_030385818.1"/>
    </source>
</evidence>
<dbReference type="GO" id="GO:0005634">
    <property type="term" value="C:nucleus"/>
    <property type="evidence" value="ECO:0007669"/>
    <property type="project" value="TreeGrafter"/>
</dbReference>
<gene>
    <name evidence="3" type="primary">LOC115632715</name>
</gene>
<dbReference type="Gene3D" id="3.40.50.300">
    <property type="entry name" value="P-loop containing nucleotide triphosphate hydrolases"/>
    <property type="match status" value="1"/>
</dbReference>
<feature type="region of interest" description="Disordered" evidence="1">
    <location>
        <begin position="301"/>
        <end position="333"/>
    </location>
</feature>
<feature type="compositionally biased region" description="Basic residues" evidence="1">
    <location>
        <begin position="319"/>
        <end position="329"/>
    </location>
</feature>
<dbReference type="InterPro" id="IPR027417">
    <property type="entry name" value="P-loop_NTPase"/>
</dbReference>
<name>A0A6J2UEH1_DROLE</name>
<evidence type="ECO:0000256" key="1">
    <source>
        <dbReference type="SAM" id="MobiDB-lite"/>
    </source>
</evidence>
<dbReference type="RefSeq" id="XP_030385818.1">
    <property type="nucleotide sequence ID" value="XM_030529958.1"/>
</dbReference>
<proteinExistence type="predicted"/>
<dbReference type="PANTHER" id="PTHR23389:SF21">
    <property type="entry name" value="ATPASE FAMILY AAA DOMAIN-CONTAINING PROTEIN 5"/>
    <property type="match status" value="1"/>
</dbReference>
<dbReference type="AlphaFoldDB" id="A0A6J2UEH1"/>
<reference evidence="3" key="1">
    <citation type="submission" date="2025-08" db="UniProtKB">
        <authorList>
            <consortium name="RefSeq"/>
        </authorList>
    </citation>
    <scope>IDENTIFICATION</scope>
    <source>
        <strain evidence="3">11010-0011.00</strain>
        <tissue evidence="3">Whole body</tissue>
    </source>
</reference>
<feature type="compositionally biased region" description="Basic and acidic residues" evidence="1">
    <location>
        <begin position="261"/>
        <end position="281"/>
    </location>
</feature>
<dbReference type="OrthoDB" id="9996895at2759"/>
<dbReference type="FunFam" id="3.40.50.300:FF:002496">
    <property type="entry name" value="Uncharacterized protein, isoform A"/>
    <property type="match status" value="1"/>
</dbReference>
<dbReference type="GO" id="GO:0061860">
    <property type="term" value="F:DNA clamp unloader activity"/>
    <property type="evidence" value="ECO:0007669"/>
    <property type="project" value="TreeGrafter"/>
</dbReference>
<dbReference type="GO" id="GO:0003677">
    <property type="term" value="F:DNA binding"/>
    <property type="evidence" value="ECO:0007669"/>
    <property type="project" value="TreeGrafter"/>
</dbReference>
<dbReference type="Proteomes" id="UP000504634">
    <property type="component" value="Unplaced"/>
</dbReference>
<feature type="region of interest" description="Disordered" evidence="1">
    <location>
        <begin position="382"/>
        <end position="463"/>
    </location>
</feature>
<dbReference type="GeneID" id="115632715"/>
<dbReference type="SUPFAM" id="SSF52540">
    <property type="entry name" value="P-loop containing nucleoside triphosphate hydrolases"/>
    <property type="match status" value="1"/>
</dbReference>
<feature type="compositionally biased region" description="Basic and acidic residues" evidence="1">
    <location>
        <begin position="443"/>
        <end position="458"/>
    </location>
</feature>
<sequence>MWRTLSLRASTESARQRTTECVCVRRFEKTSSIVSTTTTNATLSLSPLTTPPKNGQAVALEANPTSPFVLRAPPSANSKLILQNMEEVLNSVKKKHREKHKRKREQKRRAAQLAEAEEVQKKKDEGHVQMDKKQPLREKSAQENGAIAKAKPARKSSPLKCSTPAPERESIRKHFMSMPVSKSQTPSSRAAIEPADFDEIPQTPKVSLHKPTNVFELMMNARTRSLGTNANGQELPLSSDKTDASETSTPQTKRKQMLQDWNDRKGGAKRKLADEARGEYIEHQMEQRTKRLKKMLTKPDQVKAAESQPSSAPTIGGVKRARGRPRTRRLSSLDTDKCLQDNNERHDAETEEFLAKLSSPTKKRDSLLGYFPKVVSPMELAEKQARPTKIDSQIVSLETPKRRTRGINNKAETPVIEKESEAAAETAPQTPSGRPRRSCAGKARYDYDLEKSPTKTKDVSLPVTSAPAADSSIEIIDLDNSNPPSTPKKLAPLFMRQLPKPSPDPEALRARHEFLRSGVPDKLKQEQQRQKQFEQYYEDSYELFPSIAHVPQLTAEEKEPNPREVLQLKLRFEDVIESTTVGKRKSRTSISLGGITSCTKLDFQGNRSVQPGRRHQAHHTAYSPLPALENKRDIVKLWKNEFKQFPTFKCYNQMRDKYRFFSVLDSAQDTQQVGESFVVTRSTRRSLGQQKNFDAMSSEEVKPPALAPNGELLFTEKYKPLMFEQVLVNLTPVQQLRDFLAQWNGAGQRNLQIADDVSFDFGNDSSSVGPTSNAMVILGPCSSGKTNAVFALANDMNFNVLEINAGMRRTGKKLIQELQEATQSHQIRKDIKSASSSTAKMQMSLNGLRNKRQKSDAGDSSSNNELSQSVRKSLILIEDADILFENTDAGFTDAIYTLAASSKRPVIVVASDPNCAHLQRLMQQNTVEFHAPNVINISKYLAVLALMENCPTQLDELISLYLYNGKNLRKTLMELQFYIQSGGDRRQHITSKCSSQSPPKVMRLSATEGLYLHEHIFEFYTCAQNAEHRIPFPVDFQLLRLNLNDLLHVSPRLQAQCPTSGNKSGPIVKRKSRSPKKAWLSSATHMIEPYTAPISTLSKFYKILSAATLVDARLDRRDRLQPHLTEEIAHTLVELSLKNNLGVEGGYYNLFDKPEKRHKLCSHLGNFQLRTTSARNLDYEPALRAICRSEKQRAATERRSSRFYHYLRNHTTNMCNFSTEPFDEACGVFEEDAQEQTNPTASETESS</sequence>
<dbReference type="CTD" id="39770"/>
<keyword evidence="2" id="KW-1185">Reference proteome</keyword>
<evidence type="ECO:0000313" key="2">
    <source>
        <dbReference type="Proteomes" id="UP000504634"/>
    </source>
</evidence>